<evidence type="ECO:0000259" key="4">
    <source>
        <dbReference type="Pfam" id="PF13439"/>
    </source>
</evidence>
<dbReference type="PANTHER" id="PTHR45871">
    <property type="entry name" value="N-ACETYLGLUCOSAMINYL-PHOSPHATIDYLINOSITOL BIOSYNTHETIC PROTEIN"/>
    <property type="match status" value="1"/>
</dbReference>
<dbReference type="PANTHER" id="PTHR45871:SF1">
    <property type="entry name" value="PHOSPHATIDYLINOSITOL N-ACETYLGLUCOSAMINYLTRANSFERASE SUBUNIT A"/>
    <property type="match status" value="1"/>
</dbReference>
<dbReference type="GO" id="GO:0017176">
    <property type="term" value="F:phosphatidylinositol N-acetylglucosaminyltransferase activity"/>
    <property type="evidence" value="ECO:0007669"/>
    <property type="project" value="TreeGrafter"/>
</dbReference>
<evidence type="ECO:0000259" key="3">
    <source>
        <dbReference type="Pfam" id="PF00534"/>
    </source>
</evidence>
<keyword evidence="1" id="KW-0328">Glycosyltransferase</keyword>
<evidence type="ECO:0000256" key="2">
    <source>
        <dbReference type="SAM" id="Phobius"/>
    </source>
</evidence>
<dbReference type="Pfam" id="PF13439">
    <property type="entry name" value="Glyco_transf_4"/>
    <property type="match status" value="1"/>
</dbReference>
<organism evidence="5">
    <name type="scientific">Menopon gallinae</name>
    <name type="common">poultry shaft louse</name>
    <dbReference type="NCBI Taxonomy" id="328185"/>
    <lineage>
        <taxon>Eukaryota</taxon>
        <taxon>Metazoa</taxon>
        <taxon>Ecdysozoa</taxon>
        <taxon>Arthropoda</taxon>
        <taxon>Hexapoda</taxon>
        <taxon>Insecta</taxon>
        <taxon>Pterygota</taxon>
        <taxon>Neoptera</taxon>
        <taxon>Paraneoptera</taxon>
        <taxon>Psocodea</taxon>
        <taxon>Troctomorpha</taxon>
        <taxon>Phthiraptera</taxon>
        <taxon>Amblycera</taxon>
        <taxon>Menoponidae</taxon>
        <taxon>Menopon</taxon>
    </lineage>
</organism>
<evidence type="ECO:0000256" key="1">
    <source>
        <dbReference type="ARBA" id="ARBA00022676"/>
    </source>
</evidence>
<evidence type="ECO:0000313" key="5">
    <source>
        <dbReference type="EMBL" id="KAL0265753.1"/>
    </source>
</evidence>
<gene>
    <name evidence="5" type="ORF">PYX00_011468</name>
</gene>
<evidence type="ECO:0008006" key="6">
    <source>
        <dbReference type="Google" id="ProtNLM"/>
    </source>
</evidence>
<feature type="transmembrane region" description="Helical" evidence="2">
    <location>
        <begin position="385"/>
        <end position="404"/>
    </location>
</feature>
<dbReference type="EMBL" id="JARGDH010000006">
    <property type="protein sequence ID" value="KAL0265753.1"/>
    <property type="molecule type" value="Genomic_DNA"/>
</dbReference>
<dbReference type="GO" id="GO:0000506">
    <property type="term" value="C:glycosylphosphatidylinositol-N-acetylglucosaminyltransferase (GPI-GnT) complex"/>
    <property type="evidence" value="ECO:0007669"/>
    <property type="project" value="TreeGrafter"/>
</dbReference>
<keyword evidence="2" id="KW-0812">Transmembrane</keyword>
<dbReference type="InterPro" id="IPR001296">
    <property type="entry name" value="Glyco_trans_1"/>
</dbReference>
<accession>A0AAW2H7N3</accession>
<protein>
    <recommendedName>
        <fullName evidence="6">Phosphatidylinositol N-acetylglucosaminyltransferase</fullName>
    </recommendedName>
</protein>
<keyword evidence="1" id="KW-0808">Transferase</keyword>
<feature type="domain" description="Glycosyl transferase family 1" evidence="3">
    <location>
        <begin position="182"/>
        <end position="339"/>
    </location>
</feature>
<dbReference type="SUPFAM" id="SSF53756">
    <property type="entry name" value="UDP-Glycosyltransferase/glycogen phosphorylase"/>
    <property type="match status" value="1"/>
</dbReference>
<name>A0AAW2H7N3_9NEOP</name>
<dbReference type="InterPro" id="IPR028098">
    <property type="entry name" value="Glyco_trans_4-like_N"/>
</dbReference>
<dbReference type="GO" id="GO:0006506">
    <property type="term" value="P:GPI anchor biosynthetic process"/>
    <property type="evidence" value="ECO:0007669"/>
    <property type="project" value="TreeGrafter"/>
</dbReference>
<dbReference type="AlphaFoldDB" id="A0AAW2H7N3"/>
<feature type="domain" description="Glycosyltransferase subfamily 4-like N-terminal" evidence="4">
    <location>
        <begin position="11"/>
        <end position="174"/>
    </location>
</feature>
<sequence>MVSDYFYPGKGGVETHIMELSKHLIKLGHKVIGITHKYPNCPAVASVGKFKIYYLNIPVFHMNTAFPTTFSHFFLLVDVLVREEIHIVHGHHSMSTLCYDALLCAQTLNLKSVFTDHSLFETGAVENIIVNRVLRFVLQAVDRAICVSYTLKENLMERTGVDSDIIHVVPNAVSRSFGVSKKSRSGKTIVVSSCRFTYRKGIDILIQVIPKVCAIVEDLEFVILGDGPKRDELEQMIDDHSLKDRITLLGSVDHKDVGKVLGRCDVFLNTSLTESFCMAIIEAAACGLHVVSTNVGAVHEVLPPHIITLVRPDVDEVVEGVVTAVSRLNRKNRRAISRETKKIYDWRRVAADTEAVYGCIRDKEVRTLARRLSDRLLLEPGALSIYFRLAIVISYIFLLIYKFTHKK</sequence>
<reference evidence="5" key="1">
    <citation type="journal article" date="2024" name="Gigascience">
        <title>Chromosome-level genome of the poultry shaft louse Menopon gallinae provides insight into the host-switching and adaptive evolution of parasitic lice.</title>
        <authorList>
            <person name="Xu Y."/>
            <person name="Ma L."/>
            <person name="Liu S."/>
            <person name="Liang Y."/>
            <person name="Liu Q."/>
            <person name="He Z."/>
            <person name="Tian L."/>
            <person name="Duan Y."/>
            <person name="Cai W."/>
            <person name="Li H."/>
            <person name="Song F."/>
        </authorList>
    </citation>
    <scope>NUCLEOTIDE SEQUENCE</scope>
    <source>
        <strain evidence="5">Cailab_2023a</strain>
    </source>
</reference>
<dbReference type="Pfam" id="PF00534">
    <property type="entry name" value="Glycos_transf_1"/>
    <property type="match status" value="1"/>
</dbReference>
<dbReference type="Gene3D" id="3.40.50.2000">
    <property type="entry name" value="Glycogen Phosphorylase B"/>
    <property type="match status" value="2"/>
</dbReference>
<proteinExistence type="predicted"/>
<keyword evidence="2" id="KW-1133">Transmembrane helix</keyword>
<comment type="caution">
    <text evidence="5">The sequence shown here is derived from an EMBL/GenBank/DDBJ whole genome shotgun (WGS) entry which is preliminary data.</text>
</comment>
<keyword evidence="2" id="KW-0472">Membrane</keyword>